<dbReference type="STRING" id="479433.Caci_2961"/>
<dbReference type="RefSeq" id="WP_012787163.1">
    <property type="nucleotide sequence ID" value="NC_013131.1"/>
</dbReference>
<dbReference type="AlphaFoldDB" id="C7Q2X8"/>
<reference evidence="1 2" key="1">
    <citation type="journal article" date="2009" name="Stand. Genomic Sci.">
        <title>Complete genome sequence of Catenulispora acidiphila type strain (ID 139908).</title>
        <authorList>
            <person name="Copeland A."/>
            <person name="Lapidus A."/>
            <person name="Glavina Del Rio T."/>
            <person name="Nolan M."/>
            <person name="Lucas S."/>
            <person name="Chen F."/>
            <person name="Tice H."/>
            <person name="Cheng J.F."/>
            <person name="Bruce D."/>
            <person name="Goodwin L."/>
            <person name="Pitluck S."/>
            <person name="Mikhailova N."/>
            <person name="Pati A."/>
            <person name="Ivanova N."/>
            <person name="Mavromatis K."/>
            <person name="Chen A."/>
            <person name="Palaniappan K."/>
            <person name="Chain P."/>
            <person name="Land M."/>
            <person name="Hauser L."/>
            <person name="Chang Y.J."/>
            <person name="Jeffries C.D."/>
            <person name="Chertkov O."/>
            <person name="Brettin T."/>
            <person name="Detter J.C."/>
            <person name="Han C."/>
            <person name="Ali Z."/>
            <person name="Tindall B.J."/>
            <person name="Goker M."/>
            <person name="Bristow J."/>
            <person name="Eisen J.A."/>
            <person name="Markowitz V."/>
            <person name="Hugenholtz P."/>
            <person name="Kyrpides N.C."/>
            <person name="Klenk H.P."/>
        </authorList>
    </citation>
    <scope>NUCLEOTIDE SEQUENCE [LARGE SCALE GENOMIC DNA]</scope>
    <source>
        <strain evidence="2">DSM 44928 / JCM 14897 / NBRC 102108 / NRRL B-24433 / ID139908</strain>
    </source>
</reference>
<dbReference type="KEGG" id="cai:Caci_2961"/>
<accession>C7Q2X8</accession>
<dbReference type="InParanoid" id="C7Q2X8"/>
<evidence type="ECO:0000313" key="1">
    <source>
        <dbReference type="EMBL" id="ACU71870.1"/>
    </source>
</evidence>
<name>C7Q2X8_CATAD</name>
<gene>
    <name evidence="1" type="ordered locus">Caci_2961</name>
</gene>
<dbReference type="EMBL" id="CP001700">
    <property type="protein sequence ID" value="ACU71870.1"/>
    <property type="molecule type" value="Genomic_DNA"/>
</dbReference>
<dbReference type="Proteomes" id="UP000000851">
    <property type="component" value="Chromosome"/>
</dbReference>
<dbReference type="HOGENOM" id="CLU_1802605_0_0_11"/>
<keyword evidence="2" id="KW-1185">Reference proteome</keyword>
<evidence type="ECO:0000313" key="2">
    <source>
        <dbReference type="Proteomes" id="UP000000851"/>
    </source>
</evidence>
<protein>
    <submittedName>
        <fullName evidence="1">Uncharacterized protein</fullName>
    </submittedName>
</protein>
<organism evidence="1 2">
    <name type="scientific">Catenulispora acidiphila (strain DSM 44928 / JCM 14897 / NBRC 102108 / NRRL B-24433 / ID139908)</name>
    <dbReference type="NCBI Taxonomy" id="479433"/>
    <lineage>
        <taxon>Bacteria</taxon>
        <taxon>Bacillati</taxon>
        <taxon>Actinomycetota</taxon>
        <taxon>Actinomycetes</taxon>
        <taxon>Catenulisporales</taxon>
        <taxon>Catenulisporaceae</taxon>
        <taxon>Catenulispora</taxon>
    </lineage>
</organism>
<sequence length="143" mass="16548">MNDRPTPERLAEIRSIHEVNWAHPTLGLVTSMERVMCNDLLNEVDALIRERDERPTVVVQFDGPLNEAGYQKLAERWREIVEQDKGKPLQILAPDRTDYGRFEMYYDSDIMACLDCYAFTAPTNVNLADYVAWADGHRCEVRT</sequence>
<proteinExistence type="predicted"/>